<evidence type="ECO:0000256" key="2">
    <source>
        <dbReference type="ARBA" id="ARBA00012702"/>
    </source>
</evidence>
<name>A0A9P4MW97_9PLEO</name>
<keyword evidence="13" id="KW-1185">Reference proteome</keyword>
<dbReference type="GO" id="GO:0097354">
    <property type="term" value="P:prenylation"/>
    <property type="evidence" value="ECO:0007669"/>
    <property type="project" value="UniProtKB-UniRule"/>
</dbReference>
<comment type="similarity">
    <text evidence="1 9">Belongs to the protein prenyltransferase subunit beta family.</text>
</comment>
<dbReference type="SUPFAM" id="SSF48239">
    <property type="entry name" value="Terpenoid cyclases/Protein prenyltransferases"/>
    <property type="match status" value="1"/>
</dbReference>
<evidence type="ECO:0000256" key="4">
    <source>
        <dbReference type="ARBA" id="ARBA00022602"/>
    </source>
</evidence>
<keyword evidence="8 9" id="KW-0862">Zinc</keyword>
<feature type="region of interest" description="Disordered" evidence="10">
    <location>
        <begin position="1"/>
        <end position="64"/>
    </location>
</feature>
<dbReference type="Gene3D" id="1.50.10.20">
    <property type="match status" value="1"/>
</dbReference>
<evidence type="ECO:0000256" key="7">
    <source>
        <dbReference type="ARBA" id="ARBA00022737"/>
    </source>
</evidence>
<dbReference type="InterPro" id="IPR001330">
    <property type="entry name" value="Prenyltrans"/>
</dbReference>
<evidence type="ECO:0000256" key="10">
    <source>
        <dbReference type="SAM" id="MobiDB-lite"/>
    </source>
</evidence>
<dbReference type="InterPro" id="IPR045089">
    <property type="entry name" value="PGGT1B-like"/>
</dbReference>
<dbReference type="GO" id="GO:0004660">
    <property type="term" value="F:protein farnesyltransferase activity"/>
    <property type="evidence" value="ECO:0007669"/>
    <property type="project" value="UniProtKB-UniRule"/>
</dbReference>
<dbReference type="GO" id="GO:0008270">
    <property type="term" value="F:zinc ion binding"/>
    <property type="evidence" value="ECO:0007669"/>
    <property type="project" value="UniProtKB-UniRule"/>
</dbReference>
<dbReference type="GO" id="GO:0005965">
    <property type="term" value="C:protein farnesyltransferase complex"/>
    <property type="evidence" value="ECO:0007669"/>
    <property type="project" value="UniProtKB-UniRule"/>
</dbReference>
<dbReference type="EMBL" id="ML993853">
    <property type="protein sequence ID" value="KAF2205536.1"/>
    <property type="molecule type" value="Genomic_DNA"/>
</dbReference>
<comment type="function">
    <text evidence="9">Catalyzes the transfer of a farnesyl moiety from farnesyl diphosphate to a cysteine at the fourth position from the C-terminus of several proteins. The beta subunit is responsible for peptide-binding.</text>
</comment>
<comment type="cofactor">
    <cofactor evidence="9">
        <name>Zn(2+)</name>
        <dbReference type="ChEBI" id="CHEBI:29105"/>
    </cofactor>
    <text evidence="9">Binds 1 zinc ion per subunit.</text>
</comment>
<comment type="subunit">
    <text evidence="9">Heterodimer of an alpha and a beta subunit.</text>
</comment>
<evidence type="ECO:0000256" key="8">
    <source>
        <dbReference type="ARBA" id="ARBA00022833"/>
    </source>
</evidence>
<dbReference type="PANTHER" id="PTHR11774">
    <property type="entry name" value="GERANYLGERANYL TRANSFERASE TYPE BETA SUBUNIT"/>
    <property type="match status" value="1"/>
</dbReference>
<sequence length="519" mass="57090">MSASSSAATSQAQSQTQSQTSRASSRLEDILAEPPSPRIETLDSEEEEYEDVMEDPIPAQSQSPSLESQFSGLKLFDIPIHDTLETETSIVQEETLDTILPYLEGNPNKFDLNSHGIPHLQRKKHVKFLEIALGEYPAQFAAMDASRPWLLYWSLQGLTALGEDVSAYRERIVYTFQSCQHPTGGFGGGHGQLPHLAGSYASILSLVIVGTPLAYTSIHRRAMWHYLGHMKQPSGGFTMAANGEEDIRGAFCAMVILSLLNLPLELPSDAPARKKGMTGFLDGLGEWIGRCQSYEGGISAAPGNEAHGAYAFCGLACLCILGAPATTLPKYLDMDLLIHWLSSRQCAPEGGYNGRTNKLVDGCYSHWIGSCWSLVEAAVSGKKKEQMRSLWDRNALARYILSAAQSKKGGLIDKPGKRPDAYHTCYNLAGLSAVQNRYYYDAEEEEDGGVKISDEDGEKGEMTTTLDASFKWKVELGKGVGKERVWDDEDQVNVVHPVFIVPWGQAEKCRQYFEENPGF</sequence>
<comment type="catalytic activity">
    <reaction evidence="9">
        <text>L-cysteinyl-[protein] + (2E,6E)-farnesyl diphosphate = S-(2E,6E)-farnesyl-L-cysteinyl-[protein] + diphosphate</text>
        <dbReference type="Rhea" id="RHEA:13345"/>
        <dbReference type="Rhea" id="RHEA-COMP:10131"/>
        <dbReference type="Rhea" id="RHEA-COMP:11535"/>
        <dbReference type="ChEBI" id="CHEBI:29950"/>
        <dbReference type="ChEBI" id="CHEBI:33019"/>
        <dbReference type="ChEBI" id="CHEBI:86019"/>
        <dbReference type="ChEBI" id="CHEBI:175763"/>
    </reaction>
</comment>
<gene>
    <name evidence="12" type="ORF">GQ43DRAFT_436879</name>
</gene>
<dbReference type="CDD" id="cd02893">
    <property type="entry name" value="FTase"/>
    <property type="match status" value="1"/>
</dbReference>
<proteinExistence type="inferred from homology"/>
<evidence type="ECO:0000256" key="9">
    <source>
        <dbReference type="RuleBase" id="RU365056"/>
    </source>
</evidence>
<evidence type="ECO:0000313" key="12">
    <source>
        <dbReference type="EMBL" id="KAF2205536.1"/>
    </source>
</evidence>
<evidence type="ECO:0000256" key="1">
    <source>
        <dbReference type="ARBA" id="ARBA00010497"/>
    </source>
</evidence>
<keyword evidence="7" id="KW-0677">Repeat</keyword>
<feature type="compositionally biased region" description="Acidic residues" evidence="10">
    <location>
        <begin position="42"/>
        <end position="54"/>
    </location>
</feature>
<dbReference type="InterPro" id="IPR026872">
    <property type="entry name" value="FTB"/>
</dbReference>
<keyword evidence="5 9" id="KW-0808">Transferase</keyword>
<evidence type="ECO:0000256" key="6">
    <source>
        <dbReference type="ARBA" id="ARBA00022723"/>
    </source>
</evidence>
<accession>A0A9P4MW97</accession>
<keyword evidence="6 9" id="KW-0479">Metal-binding</keyword>
<comment type="caution">
    <text evidence="12">The sequence shown here is derived from an EMBL/GenBank/DDBJ whole genome shotgun (WGS) entry which is preliminary data.</text>
</comment>
<dbReference type="Proteomes" id="UP000799536">
    <property type="component" value="Unassembled WGS sequence"/>
</dbReference>
<reference evidence="12" key="1">
    <citation type="journal article" date="2020" name="Stud. Mycol.">
        <title>101 Dothideomycetes genomes: a test case for predicting lifestyles and emergence of pathogens.</title>
        <authorList>
            <person name="Haridas S."/>
            <person name="Albert R."/>
            <person name="Binder M."/>
            <person name="Bloem J."/>
            <person name="Labutti K."/>
            <person name="Salamov A."/>
            <person name="Andreopoulos B."/>
            <person name="Baker S."/>
            <person name="Barry K."/>
            <person name="Bills G."/>
            <person name="Bluhm B."/>
            <person name="Cannon C."/>
            <person name="Castanera R."/>
            <person name="Culley D."/>
            <person name="Daum C."/>
            <person name="Ezra D."/>
            <person name="Gonzalez J."/>
            <person name="Henrissat B."/>
            <person name="Kuo A."/>
            <person name="Liang C."/>
            <person name="Lipzen A."/>
            <person name="Lutzoni F."/>
            <person name="Magnuson J."/>
            <person name="Mondo S."/>
            <person name="Nolan M."/>
            <person name="Ohm R."/>
            <person name="Pangilinan J."/>
            <person name="Park H.-J."/>
            <person name="Ramirez L."/>
            <person name="Alfaro M."/>
            <person name="Sun H."/>
            <person name="Tritt A."/>
            <person name="Yoshinaga Y."/>
            <person name="Zwiers L.-H."/>
            <person name="Turgeon B."/>
            <person name="Goodwin S."/>
            <person name="Spatafora J."/>
            <person name="Crous P."/>
            <person name="Grigoriev I."/>
        </authorList>
    </citation>
    <scope>NUCLEOTIDE SEQUENCE</scope>
    <source>
        <strain evidence="12">ATCC 74209</strain>
    </source>
</reference>
<feature type="domain" description="Prenyltransferase alpha-alpha toroid" evidence="11">
    <location>
        <begin position="120"/>
        <end position="498"/>
    </location>
</feature>
<dbReference type="Pfam" id="PF00432">
    <property type="entry name" value="Prenyltrans"/>
    <property type="match status" value="1"/>
</dbReference>
<dbReference type="InterPro" id="IPR008930">
    <property type="entry name" value="Terpenoid_cyclase/PrenylTrfase"/>
</dbReference>
<evidence type="ECO:0000259" key="11">
    <source>
        <dbReference type="Pfam" id="PF00432"/>
    </source>
</evidence>
<organism evidence="12 13">
    <name type="scientific">Delitschia confertaspora ATCC 74209</name>
    <dbReference type="NCBI Taxonomy" id="1513339"/>
    <lineage>
        <taxon>Eukaryota</taxon>
        <taxon>Fungi</taxon>
        <taxon>Dikarya</taxon>
        <taxon>Ascomycota</taxon>
        <taxon>Pezizomycotina</taxon>
        <taxon>Dothideomycetes</taxon>
        <taxon>Pleosporomycetidae</taxon>
        <taxon>Pleosporales</taxon>
        <taxon>Delitschiaceae</taxon>
        <taxon>Delitschia</taxon>
    </lineage>
</organism>
<dbReference type="FunFam" id="1.50.10.20:FF:000014">
    <property type="entry name" value="Protein farnesyltransferase subunit beta"/>
    <property type="match status" value="1"/>
</dbReference>
<evidence type="ECO:0000256" key="3">
    <source>
        <dbReference type="ARBA" id="ARBA00015798"/>
    </source>
</evidence>
<evidence type="ECO:0000313" key="13">
    <source>
        <dbReference type="Proteomes" id="UP000799536"/>
    </source>
</evidence>
<dbReference type="AlphaFoldDB" id="A0A9P4MW97"/>
<evidence type="ECO:0000256" key="5">
    <source>
        <dbReference type="ARBA" id="ARBA00022679"/>
    </source>
</evidence>
<dbReference type="PANTHER" id="PTHR11774:SF6">
    <property type="entry name" value="PROTEIN FARNESYLTRANSFERASE SUBUNIT BETA"/>
    <property type="match status" value="1"/>
</dbReference>
<protein>
    <recommendedName>
        <fullName evidence="3 9">Protein farnesyltransferase subunit beta</fullName>
        <shortName evidence="9">FTase-beta</shortName>
        <ecNumber evidence="2 9">2.5.1.58</ecNumber>
    </recommendedName>
</protein>
<dbReference type="OrthoDB" id="10261146at2759"/>
<feature type="compositionally biased region" description="Low complexity" evidence="10">
    <location>
        <begin position="1"/>
        <end position="24"/>
    </location>
</feature>
<dbReference type="EC" id="2.5.1.58" evidence="2 9"/>
<keyword evidence="4 9" id="KW-0637">Prenyltransferase</keyword>